<gene>
    <name evidence="9" type="ORF">SteCoe_2259</name>
</gene>
<dbReference type="AlphaFoldDB" id="A0A1R2D021"/>
<evidence type="ECO:0000256" key="3">
    <source>
        <dbReference type="ARBA" id="ARBA00022723"/>
    </source>
</evidence>
<dbReference type="InterPro" id="IPR037519">
    <property type="entry name" value="LITAF_fam"/>
</dbReference>
<name>A0A1R2D021_9CILI</name>
<feature type="domain" description="LITAF" evidence="8">
    <location>
        <begin position="25"/>
        <end position="109"/>
    </location>
</feature>
<proteinExistence type="inferred from homology"/>
<feature type="region of interest" description="Disordered" evidence="6">
    <location>
        <begin position="1"/>
        <end position="29"/>
    </location>
</feature>
<dbReference type="PANTHER" id="PTHR23292">
    <property type="entry name" value="LIPOPOLYSACCHARIDE-INDUCED TUMOR NECROSIS FACTOR-ALPHA FACTOR"/>
    <property type="match status" value="1"/>
</dbReference>
<dbReference type="GO" id="GO:0016020">
    <property type="term" value="C:membrane"/>
    <property type="evidence" value="ECO:0007669"/>
    <property type="project" value="UniProtKB-SubCell"/>
</dbReference>
<accession>A0A1R2D021</accession>
<evidence type="ECO:0000313" key="9">
    <source>
        <dbReference type="EMBL" id="OMJ94609.1"/>
    </source>
</evidence>
<evidence type="ECO:0000256" key="2">
    <source>
        <dbReference type="ARBA" id="ARBA00005975"/>
    </source>
</evidence>
<dbReference type="Pfam" id="PF10601">
    <property type="entry name" value="zf-LITAF-like"/>
    <property type="match status" value="1"/>
</dbReference>
<keyword evidence="7" id="KW-0812">Transmembrane</keyword>
<evidence type="ECO:0000259" key="8">
    <source>
        <dbReference type="PROSITE" id="PS51837"/>
    </source>
</evidence>
<evidence type="ECO:0000256" key="7">
    <source>
        <dbReference type="SAM" id="Phobius"/>
    </source>
</evidence>
<comment type="similarity">
    <text evidence="2">Belongs to the CDIP1/LITAF family.</text>
</comment>
<keyword evidence="3" id="KW-0479">Metal-binding</keyword>
<evidence type="ECO:0000256" key="1">
    <source>
        <dbReference type="ARBA" id="ARBA00004170"/>
    </source>
</evidence>
<keyword evidence="10" id="KW-1185">Reference proteome</keyword>
<protein>
    <recommendedName>
        <fullName evidence="8">LITAF domain-containing protein</fullName>
    </recommendedName>
</protein>
<dbReference type="PROSITE" id="PS51837">
    <property type="entry name" value="LITAF"/>
    <property type="match status" value="1"/>
</dbReference>
<evidence type="ECO:0000256" key="4">
    <source>
        <dbReference type="ARBA" id="ARBA00022833"/>
    </source>
</evidence>
<dbReference type="EMBL" id="MPUH01000024">
    <property type="protein sequence ID" value="OMJ94609.1"/>
    <property type="molecule type" value="Genomic_DNA"/>
</dbReference>
<dbReference type="Proteomes" id="UP000187209">
    <property type="component" value="Unassembled WGS sequence"/>
</dbReference>
<sequence length="118" mass="13457">MEESEGLNNIKIEEENGKTKHHSKKKTSLEVQREIMKNTPKNIDCEKCKKKVWTNYSYHLGKTAKVTAVILAVFAGCCCLCCIPLCNKKFREIRHHCPKCKALLAVDEPFSNKTNTSE</sequence>
<dbReference type="SMART" id="SM00714">
    <property type="entry name" value="LITAF"/>
    <property type="match status" value="1"/>
</dbReference>
<dbReference type="InterPro" id="IPR006629">
    <property type="entry name" value="LITAF"/>
</dbReference>
<comment type="subcellular location">
    <subcellularLocation>
        <location evidence="1">Membrane</location>
        <topology evidence="1">Peripheral membrane protein</topology>
    </subcellularLocation>
</comment>
<dbReference type="PANTHER" id="PTHR23292:SF6">
    <property type="entry name" value="FI16602P1-RELATED"/>
    <property type="match status" value="1"/>
</dbReference>
<evidence type="ECO:0000256" key="5">
    <source>
        <dbReference type="ARBA" id="ARBA00023136"/>
    </source>
</evidence>
<evidence type="ECO:0000256" key="6">
    <source>
        <dbReference type="SAM" id="MobiDB-lite"/>
    </source>
</evidence>
<keyword evidence="7" id="KW-1133">Transmembrane helix</keyword>
<feature type="transmembrane region" description="Helical" evidence="7">
    <location>
        <begin position="66"/>
        <end position="86"/>
    </location>
</feature>
<comment type="caution">
    <text evidence="9">The sequence shown here is derived from an EMBL/GenBank/DDBJ whole genome shotgun (WGS) entry which is preliminary data.</text>
</comment>
<organism evidence="9 10">
    <name type="scientific">Stentor coeruleus</name>
    <dbReference type="NCBI Taxonomy" id="5963"/>
    <lineage>
        <taxon>Eukaryota</taxon>
        <taxon>Sar</taxon>
        <taxon>Alveolata</taxon>
        <taxon>Ciliophora</taxon>
        <taxon>Postciliodesmatophora</taxon>
        <taxon>Heterotrichea</taxon>
        <taxon>Heterotrichida</taxon>
        <taxon>Stentoridae</taxon>
        <taxon>Stentor</taxon>
    </lineage>
</organism>
<dbReference type="GO" id="GO:0008270">
    <property type="term" value="F:zinc ion binding"/>
    <property type="evidence" value="ECO:0007669"/>
    <property type="project" value="TreeGrafter"/>
</dbReference>
<evidence type="ECO:0000313" key="10">
    <source>
        <dbReference type="Proteomes" id="UP000187209"/>
    </source>
</evidence>
<keyword evidence="5 7" id="KW-0472">Membrane</keyword>
<keyword evidence="4" id="KW-0862">Zinc</keyword>
<reference evidence="9 10" key="1">
    <citation type="submission" date="2016-11" db="EMBL/GenBank/DDBJ databases">
        <title>The macronuclear genome of Stentor coeruleus: a giant cell with tiny introns.</title>
        <authorList>
            <person name="Slabodnick M."/>
            <person name="Ruby J.G."/>
            <person name="Reiff S.B."/>
            <person name="Swart E.C."/>
            <person name="Gosai S."/>
            <person name="Prabakaran S."/>
            <person name="Witkowska E."/>
            <person name="Larue G.E."/>
            <person name="Fisher S."/>
            <person name="Freeman R.M."/>
            <person name="Gunawardena J."/>
            <person name="Chu W."/>
            <person name="Stover N.A."/>
            <person name="Gregory B.D."/>
            <person name="Nowacki M."/>
            <person name="Derisi J."/>
            <person name="Roy S.W."/>
            <person name="Marshall W.F."/>
            <person name="Sood P."/>
        </authorList>
    </citation>
    <scope>NUCLEOTIDE SEQUENCE [LARGE SCALE GENOMIC DNA]</scope>
    <source>
        <strain evidence="9">WM001</strain>
    </source>
</reference>